<dbReference type="Proteomes" id="UP000288805">
    <property type="component" value="Unassembled WGS sequence"/>
</dbReference>
<sequence length="100" mass="11656">MKERSVLSALIEVLDGGWVFTISVAVVGVEEVRQGREMGESTQEDFVPHSWNVVEDELREIDQRLMEVLLLGSWQNEERRESQKAETIPMGHMAREDWKW</sequence>
<organism evidence="1 2">
    <name type="scientific">Vitis vinifera</name>
    <name type="common">Grape</name>
    <dbReference type="NCBI Taxonomy" id="29760"/>
    <lineage>
        <taxon>Eukaryota</taxon>
        <taxon>Viridiplantae</taxon>
        <taxon>Streptophyta</taxon>
        <taxon>Embryophyta</taxon>
        <taxon>Tracheophyta</taxon>
        <taxon>Spermatophyta</taxon>
        <taxon>Magnoliopsida</taxon>
        <taxon>eudicotyledons</taxon>
        <taxon>Gunneridae</taxon>
        <taxon>Pentapetalae</taxon>
        <taxon>rosids</taxon>
        <taxon>Vitales</taxon>
        <taxon>Vitaceae</taxon>
        <taxon>Viteae</taxon>
        <taxon>Vitis</taxon>
    </lineage>
</organism>
<comment type="caution">
    <text evidence="1">The sequence shown here is derived from an EMBL/GenBank/DDBJ whole genome shotgun (WGS) entry which is preliminary data.</text>
</comment>
<evidence type="ECO:0000313" key="2">
    <source>
        <dbReference type="Proteomes" id="UP000288805"/>
    </source>
</evidence>
<accession>A0A438FGL1</accession>
<gene>
    <name evidence="1" type="ORF">CK203_104539</name>
</gene>
<reference evidence="1 2" key="1">
    <citation type="journal article" date="2018" name="PLoS Genet.">
        <title>Population sequencing reveals clonal diversity and ancestral inbreeding in the grapevine cultivar Chardonnay.</title>
        <authorList>
            <person name="Roach M.J."/>
            <person name="Johnson D.L."/>
            <person name="Bohlmann J."/>
            <person name="van Vuuren H.J."/>
            <person name="Jones S.J."/>
            <person name="Pretorius I.S."/>
            <person name="Schmidt S.A."/>
            <person name="Borneman A.R."/>
        </authorList>
    </citation>
    <scope>NUCLEOTIDE SEQUENCE [LARGE SCALE GENOMIC DNA]</scope>
    <source>
        <strain evidence="2">cv. Chardonnay</strain>
        <tissue evidence="1">Leaf</tissue>
    </source>
</reference>
<dbReference type="EMBL" id="QGNW01000907">
    <property type="protein sequence ID" value="RVW59106.1"/>
    <property type="molecule type" value="Genomic_DNA"/>
</dbReference>
<dbReference type="AlphaFoldDB" id="A0A438FGL1"/>
<name>A0A438FGL1_VITVI</name>
<evidence type="ECO:0000313" key="1">
    <source>
        <dbReference type="EMBL" id="RVW59106.1"/>
    </source>
</evidence>
<protein>
    <submittedName>
        <fullName evidence="1">Uncharacterized protein</fullName>
    </submittedName>
</protein>
<proteinExistence type="predicted"/>